<evidence type="ECO:0000259" key="8">
    <source>
        <dbReference type="PROSITE" id="PS50059"/>
    </source>
</evidence>
<reference evidence="9 10" key="1">
    <citation type="journal article" date="2024" name="Nat. Commun.">
        <title>Phylogenomics reveals the evolutionary origins of lichenization in chlorophyte algae.</title>
        <authorList>
            <person name="Puginier C."/>
            <person name="Libourel C."/>
            <person name="Otte J."/>
            <person name="Skaloud P."/>
            <person name="Haon M."/>
            <person name="Grisel S."/>
            <person name="Petersen M."/>
            <person name="Berrin J.G."/>
            <person name="Delaux P.M."/>
            <person name="Dal Grande F."/>
            <person name="Keller J."/>
        </authorList>
    </citation>
    <scope>NUCLEOTIDE SEQUENCE [LARGE SCALE GENOMIC DNA]</scope>
    <source>
        <strain evidence="9 10">SAG 2036</strain>
    </source>
</reference>
<dbReference type="EC" id="5.2.1.8" evidence="2 5"/>
<dbReference type="PANTHER" id="PTHR43811:SF26">
    <property type="entry name" value="PEPTIDYL-PROLYL CIS-TRANS ISOMERASE FKBP16-1, CHLOROPLASTIC"/>
    <property type="match status" value="1"/>
</dbReference>
<dbReference type="InterPro" id="IPR001179">
    <property type="entry name" value="PPIase_FKBP_dom"/>
</dbReference>
<sequence>MPCAQLNVNGKQHLKHQTFAGRSLACLRRVLHRGSPLSARASAAERLLINRRECISSLLTLSTICSWTCDADAKARKPSGDWTSPGLASPEDPTQPKFLGDLGGVKVQELSAGQESGPAAENGDTVVIDYVLRRNNGYFIYATVEGASFQPRDVPTEPFSFQLGSDEVIPGLQTAVTGMHVGGRRRCLVAPEAGYEGRQQALPQPPTFATQRQLLNHTREPLLFELQLLSQTSASTVASTLGQCQVILGSIAAGDGSFDKDADFSATISDGVFSLSPSALTNASEDVLYVVPAAQGPNYAPLTAASASSASYCYDTTTLLPEYNPMAVILPSDNSDSQGGVTTIKPAETSGEVSISPVTTLLAFGYAYGLRADSMAQALGLDVAIEASTYNGWEEFQNDPTGQGATFYKVGIKLQNLVIAGATFLTNSTETYASFAVLMEQSIGRAALNASNFHWDLKENGTEAALNLQDPYQLQFIILNAGQYVHASKDWTLPSMLNQLPTELYAAVGQAVANLNMAVDDVSSVEEINRVSYFGQNRLSSLIEDLITSSTSVADFNTATSPSSISSALSNTQVSSQQVATTAAPSDNNMPATTSATPTTVQGIATQASQSSGSSSGGSGLSGGAIAGIVIGCVVGAALIALVVALLVKSAASGSSTPLWGRRNNDASTV</sequence>
<gene>
    <name evidence="9" type="ORF">WJX73_000605</name>
</gene>
<dbReference type="PROSITE" id="PS50059">
    <property type="entry name" value="FKBP_PPIASE"/>
    <property type="match status" value="1"/>
</dbReference>
<evidence type="ECO:0000256" key="6">
    <source>
        <dbReference type="SAM" id="MobiDB-lite"/>
    </source>
</evidence>
<keyword evidence="4 5" id="KW-0413">Isomerase</keyword>
<organism evidence="9 10">
    <name type="scientific">Symbiochloris irregularis</name>
    <dbReference type="NCBI Taxonomy" id="706552"/>
    <lineage>
        <taxon>Eukaryota</taxon>
        <taxon>Viridiplantae</taxon>
        <taxon>Chlorophyta</taxon>
        <taxon>core chlorophytes</taxon>
        <taxon>Trebouxiophyceae</taxon>
        <taxon>Trebouxiales</taxon>
        <taxon>Trebouxiaceae</taxon>
        <taxon>Symbiochloris</taxon>
    </lineage>
</organism>
<keyword evidence="3 5" id="KW-0697">Rotamase</keyword>
<feature type="transmembrane region" description="Helical" evidence="7">
    <location>
        <begin position="625"/>
        <end position="648"/>
    </location>
</feature>
<dbReference type="SUPFAM" id="SSF54534">
    <property type="entry name" value="FKBP-like"/>
    <property type="match status" value="1"/>
</dbReference>
<evidence type="ECO:0000313" key="10">
    <source>
        <dbReference type="Proteomes" id="UP001465755"/>
    </source>
</evidence>
<evidence type="ECO:0000256" key="4">
    <source>
        <dbReference type="ARBA" id="ARBA00023235"/>
    </source>
</evidence>
<feature type="domain" description="PPIase FKBP-type" evidence="8">
    <location>
        <begin position="123"/>
        <end position="232"/>
    </location>
</feature>
<evidence type="ECO:0000256" key="1">
    <source>
        <dbReference type="ARBA" id="ARBA00000971"/>
    </source>
</evidence>
<keyword evidence="7" id="KW-0812">Transmembrane</keyword>
<dbReference type="Pfam" id="PF00254">
    <property type="entry name" value="FKBP_C"/>
    <property type="match status" value="1"/>
</dbReference>
<keyword evidence="7" id="KW-1133">Transmembrane helix</keyword>
<evidence type="ECO:0000256" key="3">
    <source>
        <dbReference type="ARBA" id="ARBA00023110"/>
    </source>
</evidence>
<dbReference type="AlphaFoldDB" id="A0AAW1NJ55"/>
<feature type="region of interest" description="Disordered" evidence="6">
    <location>
        <begin position="576"/>
        <end position="597"/>
    </location>
</feature>
<accession>A0AAW1NJ55</accession>
<evidence type="ECO:0000256" key="7">
    <source>
        <dbReference type="SAM" id="Phobius"/>
    </source>
</evidence>
<evidence type="ECO:0000256" key="2">
    <source>
        <dbReference type="ARBA" id="ARBA00013194"/>
    </source>
</evidence>
<dbReference type="EMBL" id="JALJOQ010000281">
    <property type="protein sequence ID" value="KAK9786076.1"/>
    <property type="molecule type" value="Genomic_DNA"/>
</dbReference>
<dbReference type="InterPro" id="IPR046357">
    <property type="entry name" value="PPIase_dom_sf"/>
</dbReference>
<proteinExistence type="predicted"/>
<dbReference type="PANTHER" id="PTHR43811">
    <property type="entry name" value="FKBP-TYPE PEPTIDYL-PROLYL CIS-TRANS ISOMERASE FKPA"/>
    <property type="match status" value="1"/>
</dbReference>
<evidence type="ECO:0000256" key="5">
    <source>
        <dbReference type="PROSITE-ProRule" id="PRU00277"/>
    </source>
</evidence>
<comment type="catalytic activity">
    <reaction evidence="1 5">
        <text>[protein]-peptidylproline (omega=180) = [protein]-peptidylproline (omega=0)</text>
        <dbReference type="Rhea" id="RHEA:16237"/>
        <dbReference type="Rhea" id="RHEA-COMP:10747"/>
        <dbReference type="Rhea" id="RHEA-COMP:10748"/>
        <dbReference type="ChEBI" id="CHEBI:83833"/>
        <dbReference type="ChEBI" id="CHEBI:83834"/>
        <dbReference type="EC" id="5.2.1.8"/>
    </reaction>
</comment>
<dbReference type="Proteomes" id="UP001465755">
    <property type="component" value="Unassembled WGS sequence"/>
</dbReference>
<keyword evidence="7" id="KW-0472">Membrane</keyword>
<evidence type="ECO:0000313" key="9">
    <source>
        <dbReference type="EMBL" id="KAK9786076.1"/>
    </source>
</evidence>
<dbReference type="GO" id="GO:0003755">
    <property type="term" value="F:peptidyl-prolyl cis-trans isomerase activity"/>
    <property type="evidence" value="ECO:0007669"/>
    <property type="project" value="UniProtKB-KW"/>
</dbReference>
<keyword evidence="10" id="KW-1185">Reference proteome</keyword>
<dbReference type="Gene3D" id="3.10.50.40">
    <property type="match status" value="1"/>
</dbReference>
<name>A0AAW1NJ55_9CHLO</name>
<protein>
    <recommendedName>
        <fullName evidence="2 5">peptidylprolyl isomerase</fullName>
        <ecNumber evidence="2 5">5.2.1.8</ecNumber>
    </recommendedName>
</protein>
<comment type="caution">
    <text evidence="9">The sequence shown here is derived from an EMBL/GenBank/DDBJ whole genome shotgun (WGS) entry which is preliminary data.</text>
</comment>